<dbReference type="HOGENOM" id="CLU_2714558_0_0_4"/>
<organism evidence="1 2">
    <name type="scientific">Burkholderia plantarii</name>
    <dbReference type="NCBI Taxonomy" id="41899"/>
    <lineage>
        <taxon>Bacteria</taxon>
        <taxon>Pseudomonadati</taxon>
        <taxon>Pseudomonadota</taxon>
        <taxon>Betaproteobacteria</taxon>
        <taxon>Burkholderiales</taxon>
        <taxon>Burkholderiaceae</taxon>
        <taxon>Burkholderia</taxon>
    </lineage>
</organism>
<dbReference type="AlphaFoldDB" id="A0A0B6RW64"/>
<evidence type="ECO:0000313" key="2">
    <source>
        <dbReference type="Proteomes" id="UP000031838"/>
    </source>
</evidence>
<keyword evidence="2" id="KW-1185">Reference proteome</keyword>
<evidence type="ECO:0000313" key="1">
    <source>
        <dbReference type="EMBL" id="AJK46359.1"/>
    </source>
</evidence>
<protein>
    <submittedName>
        <fullName evidence="1">Putative transposase</fullName>
    </submittedName>
</protein>
<reference evidence="1 2" key="2">
    <citation type="journal article" date="2016" name="Appl. Microbiol. Biotechnol.">
        <title>Mutations improving production and secretion of extracellular lipase by Burkholderia glumae PG1.</title>
        <authorList>
            <person name="Knapp A."/>
            <person name="Voget S."/>
            <person name="Gao R."/>
            <person name="Zaburannyi N."/>
            <person name="Krysciak D."/>
            <person name="Breuer M."/>
            <person name="Hauer B."/>
            <person name="Streit W.R."/>
            <person name="Muller R."/>
            <person name="Daniel R."/>
            <person name="Jaeger K.E."/>
        </authorList>
    </citation>
    <scope>NUCLEOTIDE SEQUENCE [LARGE SCALE GENOMIC DNA]</scope>
    <source>
        <strain evidence="1 2">PG1</strain>
    </source>
</reference>
<dbReference type="KEGG" id="bgp:BGL_1c18500"/>
<dbReference type="Proteomes" id="UP000031838">
    <property type="component" value="Chromosome 1"/>
</dbReference>
<reference evidence="2" key="1">
    <citation type="submission" date="2011-03" db="EMBL/GenBank/DDBJ databases">
        <authorList>
            <person name="Voget S."/>
            <person name="Streit W.R."/>
            <person name="Jaeger K.E."/>
            <person name="Daniel R."/>
        </authorList>
    </citation>
    <scope>NUCLEOTIDE SEQUENCE [LARGE SCALE GENOMIC DNA]</scope>
    <source>
        <strain evidence="2">PG1</strain>
    </source>
</reference>
<proteinExistence type="predicted"/>
<sequence>MDVSRSRLYAYRARAKRVNVERMASRSRAHDLFIEGRSSAGNRIRQRMSRRGDCWVDSPMERLFRSLKTDDL</sequence>
<dbReference type="EMBL" id="CP002580">
    <property type="protein sequence ID" value="AJK46359.1"/>
    <property type="molecule type" value="Genomic_DNA"/>
</dbReference>
<accession>A0A0B6RW64</accession>
<name>A0A0B6RW64_BURPL</name>
<gene>
    <name evidence="1" type="ORF">BGL_1c18500</name>
</gene>